<dbReference type="InterPro" id="IPR003953">
    <property type="entry name" value="FAD-dep_OxRdtase_2_FAD-bd"/>
</dbReference>
<keyword evidence="8" id="KW-0274">FAD</keyword>
<evidence type="ECO:0000259" key="12">
    <source>
        <dbReference type="Pfam" id="PF00890"/>
    </source>
</evidence>
<keyword evidence="6" id="KW-0285">Flavoprotein</keyword>
<dbReference type="InterPro" id="IPR005288">
    <property type="entry name" value="NadB"/>
</dbReference>
<dbReference type="AlphaFoldDB" id="A0A0M0KPE8"/>
<keyword evidence="9" id="KW-0560">Oxidoreductase</keyword>
<dbReference type="UniPathway" id="UPA00253">
    <property type="reaction ID" value="UER00326"/>
</dbReference>
<dbReference type="PANTHER" id="PTHR42716">
    <property type="entry name" value="L-ASPARTATE OXIDASE"/>
    <property type="match status" value="1"/>
</dbReference>
<proteinExistence type="inferred from homology"/>
<evidence type="ECO:0000256" key="5">
    <source>
        <dbReference type="ARBA" id="ARBA00021901"/>
    </source>
</evidence>
<comment type="cofactor">
    <cofactor evidence="1">
        <name>FAD</name>
        <dbReference type="ChEBI" id="CHEBI:57692"/>
    </cofactor>
</comment>
<dbReference type="Pfam" id="PF02910">
    <property type="entry name" value="Succ_DH_flav_C"/>
    <property type="match status" value="1"/>
</dbReference>
<accession>A0A0M0KPE8</accession>
<evidence type="ECO:0000256" key="2">
    <source>
        <dbReference type="ARBA" id="ARBA00004950"/>
    </source>
</evidence>
<dbReference type="Gene3D" id="1.20.58.100">
    <property type="entry name" value="Fumarate reductase/succinate dehydrogenase flavoprotein-like, C-terminal domain"/>
    <property type="match status" value="1"/>
</dbReference>
<evidence type="ECO:0000256" key="1">
    <source>
        <dbReference type="ARBA" id="ARBA00001974"/>
    </source>
</evidence>
<dbReference type="EMBL" id="LILD01000001">
    <property type="protein sequence ID" value="KOO40268.1"/>
    <property type="molecule type" value="Genomic_DNA"/>
</dbReference>
<evidence type="ECO:0000256" key="7">
    <source>
        <dbReference type="ARBA" id="ARBA00022642"/>
    </source>
</evidence>
<reference evidence="14" key="1">
    <citation type="submission" date="2015-08" db="EMBL/GenBank/DDBJ databases">
        <title>Complete DNA Sequence of Pseudomonas syringae pv. actinidiae, the Causal Agent of Kiwifruit Canker Disease.</title>
        <authorList>
            <person name="Rikkerink E.H.A."/>
            <person name="Fineran P.C."/>
        </authorList>
    </citation>
    <scope>NUCLEOTIDE SEQUENCE</scope>
    <source>
        <strain evidence="14">DSM 13666</strain>
    </source>
</reference>
<evidence type="ECO:0000256" key="10">
    <source>
        <dbReference type="ARBA" id="ARBA00030386"/>
    </source>
</evidence>
<comment type="pathway">
    <text evidence="2">Cofactor biosynthesis; NAD(+) biosynthesis; iminoaspartate from L-aspartate (oxidase route): step 1/1.</text>
</comment>
<dbReference type="EC" id="1.4.3.16" evidence="4"/>
<keyword evidence="7" id="KW-0662">Pyridine nucleotide biosynthesis</keyword>
<gene>
    <name evidence="14" type="ORF">AMD02_13330</name>
</gene>
<feature type="domain" description="Fumarate reductase/succinate dehydrogenase flavoprotein-like C-terminal" evidence="13">
    <location>
        <begin position="429"/>
        <end position="473"/>
    </location>
</feature>
<evidence type="ECO:0000256" key="9">
    <source>
        <dbReference type="ARBA" id="ARBA00023002"/>
    </source>
</evidence>
<evidence type="ECO:0000313" key="14">
    <source>
        <dbReference type="EMBL" id="KOO40268.1"/>
    </source>
</evidence>
<comment type="caution">
    <text evidence="14">The sequence shown here is derived from an EMBL/GenBank/DDBJ whole genome shotgun (WGS) entry which is preliminary data.</text>
</comment>
<dbReference type="Gene3D" id="3.50.50.60">
    <property type="entry name" value="FAD/NAD(P)-binding domain"/>
    <property type="match status" value="1"/>
</dbReference>
<dbReference type="InterPro" id="IPR015939">
    <property type="entry name" value="Fum_Rdtase/Succ_DH_flav-like_C"/>
</dbReference>
<dbReference type="GO" id="GO:0008734">
    <property type="term" value="F:L-aspartate oxidase activity"/>
    <property type="evidence" value="ECO:0007669"/>
    <property type="project" value="UniProtKB-EC"/>
</dbReference>
<evidence type="ECO:0000256" key="3">
    <source>
        <dbReference type="ARBA" id="ARBA00008562"/>
    </source>
</evidence>
<dbReference type="PATRIC" id="fig|136160.3.peg.3106"/>
<evidence type="ECO:0000256" key="8">
    <source>
        <dbReference type="ARBA" id="ARBA00022827"/>
    </source>
</evidence>
<sequence>MMSAYLLRKSFHVIMITKSDVFASNSFLAQGGIAAPIAEGDDWQAHTADTWKAGAAHGDETSIEMMTKHAVNMIELLDDLGVPFDREESGGYSLGLEGAHGTRRIVHVNGAETGKAVMRALWKAIKDEITLLDRTCVYRFIKNKDEIIGVETDQGSLFAPVTIVATGGCGQMYSVTSNGKEATGDGIALAYRSGAAISDVEFIQFHPTVYAGNEKEKGLLISEAVRGEGGQLITSAGERLQSLKSRDVVSREIFRQEREGHTVHLDLTGISDFERKFPALYKGLNKSDRRTLKPRVTPGAHFLNGGISVDAWGQTSLSRLYAVGEVACTGVHGANRLASNSLLEGLVFAHQAATHIQQTFQPLTAGLFVERDKAEPRSFKLPTREDLQKKMMRYVGIERHARSLWYMNNWFQPFLDTAHYNGPWPERDMFEQANMILLASLITRSAAIRTESRGGHFRADYPNSQDKFQQLIIEWQNGAHMKRQRPTIKELSR</sequence>
<comment type="catalytic activity">
    <reaction evidence="11">
        <text>L-aspartate + O2 = iminosuccinate + H2O2</text>
        <dbReference type="Rhea" id="RHEA:25876"/>
        <dbReference type="ChEBI" id="CHEBI:15379"/>
        <dbReference type="ChEBI" id="CHEBI:16240"/>
        <dbReference type="ChEBI" id="CHEBI:29991"/>
        <dbReference type="ChEBI" id="CHEBI:77875"/>
        <dbReference type="EC" id="1.4.3.16"/>
    </reaction>
    <physiologicalReaction direction="left-to-right" evidence="11">
        <dbReference type="Rhea" id="RHEA:25877"/>
    </physiologicalReaction>
</comment>
<dbReference type="GO" id="GO:0034628">
    <property type="term" value="P:'de novo' NAD+ biosynthetic process from L-aspartate"/>
    <property type="evidence" value="ECO:0007669"/>
    <property type="project" value="TreeGrafter"/>
</dbReference>
<dbReference type="InterPro" id="IPR027477">
    <property type="entry name" value="Succ_DH/fumarate_Rdtase_cat_sf"/>
</dbReference>
<name>A0A0M0KPE8_ALKHA</name>
<dbReference type="Gene3D" id="3.90.700.10">
    <property type="entry name" value="Succinate dehydrogenase/fumarate reductase flavoprotein, catalytic domain"/>
    <property type="match status" value="1"/>
</dbReference>
<dbReference type="SUPFAM" id="SSF56425">
    <property type="entry name" value="Succinate dehydrogenase/fumarate reductase flavoprotein, catalytic domain"/>
    <property type="match status" value="1"/>
</dbReference>
<feature type="domain" description="FAD-dependent oxidoreductase 2 FAD-binding" evidence="12">
    <location>
        <begin position="8"/>
        <end position="342"/>
    </location>
</feature>
<evidence type="ECO:0000256" key="11">
    <source>
        <dbReference type="ARBA" id="ARBA00048305"/>
    </source>
</evidence>
<evidence type="ECO:0000256" key="6">
    <source>
        <dbReference type="ARBA" id="ARBA00022630"/>
    </source>
</evidence>
<comment type="similarity">
    <text evidence="3">Belongs to the FAD-dependent oxidoreductase 2 family. NadB subfamily.</text>
</comment>
<dbReference type="InterPro" id="IPR037099">
    <property type="entry name" value="Fum_R/Succ_DH_flav-like_C_sf"/>
</dbReference>
<evidence type="ECO:0000259" key="13">
    <source>
        <dbReference type="Pfam" id="PF02910"/>
    </source>
</evidence>
<dbReference type="Pfam" id="PF00890">
    <property type="entry name" value="FAD_binding_2"/>
    <property type="match status" value="1"/>
</dbReference>
<dbReference type="InterPro" id="IPR036188">
    <property type="entry name" value="FAD/NAD-bd_sf"/>
</dbReference>
<dbReference type="PANTHER" id="PTHR42716:SF2">
    <property type="entry name" value="L-ASPARTATE OXIDASE, CHLOROPLASTIC"/>
    <property type="match status" value="1"/>
</dbReference>
<organism evidence="14">
    <name type="scientific">Halalkalibacterium halodurans</name>
    <name type="common">Bacillus halodurans</name>
    <dbReference type="NCBI Taxonomy" id="86665"/>
    <lineage>
        <taxon>Bacteria</taxon>
        <taxon>Bacillati</taxon>
        <taxon>Bacillota</taxon>
        <taxon>Bacilli</taxon>
        <taxon>Bacillales</taxon>
        <taxon>Bacillaceae</taxon>
        <taxon>Halalkalibacterium (ex Joshi et al. 2022)</taxon>
    </lineage>
</organism>
<dbReference type="GO" id="GO:0033765">
    <property type="term" value="F:steroid dehydrogenase activity, acting on the CH-CH group of donors"/>
    <property type="evidence" value="ECO:0007669"/>
    <property type="project" value="UniProtKB-ARBA"/>
</dbReference>
<dbReference type="SUPFAM" id="SSF46977">
    <property type="entry name" value="Succinate dehydrogenase/fumarate reductase flavoprotein C-terminal domain"/>
    <property type="match status" value="1"/>
</dbReference>
<dbReference type="SUPFAM" id="SSF51905">
    <property type="entry name" value="FAD/NAD(P)-binding domain"/>
    <property type="match status" value="1"/>
</dbReference>
<protein>
    <recommendedName>
        <fullName evidence="5">L-aspartate oxidase</fullName>
        <ecNumber evidence="4">1.4.3.16</ecNumber>
    </recommendedName>
    <alternativeName>
        <fullName evidence="10">Quinolinate synthase B</fullName>
    </alternativeName>
</protein>
<evidence type="ECO:0000256" key="4">
    <source>
        <dbReference type="ARBA" id="ARBA00012173"/>
    </source>
</evidence>